<name>A0A4Y3NAP3_PAEAU</name>
<dbReference type="Pfam" id="PF02366">
    <property type="entry name" value="PMT"/>
    <property type="match status" value="1"/>
</dbReference>
<evidence type="ECO:0000256" key="10">
    <source>
        <dbReference type="RuleBase" id="RU367007"/>
    </source>
</evidence>
<feature type="domain" description="ArnT-like N-terminal" evidence="12">
    <location>
        <begin position="117"/>
        <end position="271"/>
    </location>
</feature>
<comment type="subcellular location">
    <subcellularLocation>
        <location evidence="10">Cell membrane</location>
    </subcellularLocation>
    <subcellularLocation>
        <location evidence="1">Endomembrane system</location>
        <topology evidence="1">Multi-pass membrane protein</topology>
    </subcellularLocation>
</comment>
<gene>
    <name evidence="14" type="ORF">AAU01_14670</name>
</gene>
<dbReference type="InterPro" id="IPR032421">
    <property type="entry name" value="PMT_4TMC"/>
</dbReference>
<comment type="caution">
    <text evidence="14">The sequence shown here is derived from an EMBL/GenBank/DDBJ whole genome shotgun (WGS) entry which is preliminary data.</text>
</comment>
<dbReference type="Pfam" id="PF16192">
    <property type="entry name" value="PMT_4TMC"/>
    <property type="match status" value="1"/>
</dbReference>
<evidence type="ECO:0000256" key="8">
    <source>
        <dbReference type="ARBA" id="ARBA00023136"/>
    </source>
</evidence>
<reference evidence="14 15" key="1">
    <citation type="submission" date="2019-06" db="EMBL/GenBank/DDBJ databases">
        <title>Whole genome shotgun sequence of Paenarthrobacter aurescens NBRC 12136.</title>
        <authorList>
            <person name="Hosoyama A."/>
            <person name="Uohara A."/>
            <person name="Ohji S."/>
            <person name="Ichikawa N."/>
        </authorList>
    </citation>
    <scope>NUCLEOTIDE SEQUENCE [LARGE SCALE GENOMIC DNA]</scope>
    <source>
        <strain evidence="14 15">NBRC 12136</strain>
    </source>
</reference>
<comment type="pathway">
    <text evidence="2 10">Protein modification; protein glycosylation.</text>
</comment>
<feature type="transmembrane region" description="Helical" evidence="10">
    <location>
        <begin position="254"/>
        <end position="272"/>
    </location>
</feature>
<dbReference type="PANTHER" id="PTHR10050:SF46">
    <property type="entry name" value="PROTEIN O-MANNOSYL-TRANSFERASE 2"/>
    <property type="match status" value="1"/>
</dbReference>
<dbReference type="GO" id="GO:0012505">
    <property type="term" value="C:endomembrane system"/>
    <property type="evidence" value="ECO:0007669"/>
    <property type="project" value="UniProtKB-SubCell"/>
</dbReference>
<dbReference type="InterPro" id="IPR027005">
    <property type="entry name" value="PMT-like"/>
</dbReference>
<feature type="transmembrane region" description="Helical" evidence="10">
    <location>
        <begin position="530"/>
        <end position="554"/>
    </location>
</feature>
<sequence length="608" mass="67349">MNQSPVPATASGSPAGSPATPATPEPGDSTVKESHGLPESQQPSGAERAGGAWAGTALSRRFRTGRGLEGHRWIARPSEAYTAQALKERLMGEVRSWRDYPASLRLWFWLIPTLTAILGGILRFFRLDAPRSLVFDETYYVKDAYSYVVSGYERSWPANANDSFIAGNPNVLLNTPEYVVHPPVGKWMIAFGMWLFGGDNPFGWRFSAALAGTLTVFLVSLIALKLFRSHTLGAVAGLLLAIDGHHLVLSRTSLLDIFLALWILAAFGALLMDRDDGRRRLASRLAAQAAASPGGRPAPTQLVAGPWLGMRWWRLVAGLCLGLAVGTKWSALFFVAVFGIMTVLWDMNARRIAGIRSWFSAGVIKDGLPAFVTIIPVAAVTYVATWTGWFLSKDAYYRQWAATNPAPGWDWLPNSVRSLAHYHLEAYKFHQGLSSDHPYESSPWTWLIMGRPTSFFYQTPKQGTPGCVVETCSSAILPVGNPVVWWGGTIALVIVLFWWAGRRDWRAGAILAGVAAGYLPWFMYPERTMFIFYAVSFEPFLVLALTYVLGLVLGRSGDPVWRRRSGLYIVALVLVLAVLATAFFYPVLTAEVISYQEWRMRMWMPSWI</sequence>
<evidence type="ECO:0000313" key="14">
    <source>
        <dbReference type="EMBL" id="GEB18712.1"/>
    </source>
</evidence>
<dbReference type="OrthoDB" id="9776737at2"/>
<keyword evidence="8 10" id="KW-0472">Membrane</keyword>
<keyword evidence="4 10" id="KW-0328">Glycosyltransferase</keyword>
<dbReference type="InterPro" id="IPR003342">
    <property type="entry name" value="ArnT-like_N"/>
</dbReference>
<dbReference type="UniPathway" id="UPA00378"/>
<evidence type="ECO:0000259" key="13">
    <source>
        <dbReference type="Pfam" id="PF16192"/>
    </source>
</evidence>
<evidence type="ECO:0000256" key="3">
    <source>
        <dbReference type="ARBA" id="ARBA00007222"/>
    </source>
</evidence>
<feature type="transmembrane region" description="Helical" evidence="10">
    <location>
        <begin position="202"/>
        <end position="224"/>
    </location>
</feature>
<evidence type="ECO:0000256" key="1">
    <source>
        <dbReference type="ARBA" id="ARBA00004127"/>
    </source>
</evidence>
<evidence type="ECO:0000256" key="4">
    <source>
        <dbReference type="ARBA" id="ARBA00022676"/>
    </source>
</evidence>
<keyword evidence="7 10" id="KW-1133">Transmembrane helix</keyword>
<keyword evidence="5 10" id="KW-0808">Transferase</keyword>
<evidence type="ECO:0000256" key="5">
    <source>
        <dbReference type="ARBA" id="ARBA00022679"/>
    </source>
</evidence>
<evidence type="ECO:0000256" key="2">
    <source>
        <dbReference type="ARBA" id="ARBA00004922"/>
    </source>
</evidence>
<feature type="transmembrane region" description="Helical" evidence="10">
    <location>
        <begin position="507"/>
        <end position="524"/>
    </location>
</feature>
<evidence type="ECO:0000256" key="6">
    <source>
        <dbReference type="ARBA" id="ARBA00022692"/>
    </source>
</evidence>
<feature type="domain" description="Protein O-mannosyl-transferase C-terminal four TM" evidence="13">
    <location>
        <begin position="418"/>
        <end position="607"/>
    </location>
</feature>
<dbReference type="GO" id="GO:0005886">
    <property type="term" value="C:plasma membrane"/>
    <property type="evidence" value="ECO:0007669"/>
    <property type="project" value="UniProtKB-SubCell"/>
</dbReference>
<keyword evidence="15" id="KW-1185">Reference proteome</keyword>
<keyword evidence="6 10" id="KW-0812">Transmembrane</keyword>
<keyword evidence="10" id="KW-1003">Cell membrane</keyword>
<evidence type="ECO:0000259" key="12">
    <source>
        <dbReference type="Pfam" id="PF02366"/>
    </source>
</evidence>
<feature type="transmembrane region" description="Helical" evidence="10">
    <location>
        <begin position="566"/>
        <end position="588"/>
    </location>
</feature>
<dbReference type="EC" id="2.4.1.-" evidence="10"/>
<evidence type="ECO:0000256" key="7">
    <source>
        <dbReference type="ARBA" id="ARBA00022989"/>
    </source>
</evidence>
<dbReference type="PANTHER" id="PTHR10050">
    <property type="entry name" value="DOLICHYL-PHOSPHATE-MANNOSE--PROTEIN MANNOSYLTRANSFERASE"/>
    <property type="match status" value="1"/>
</dbReference>
<dbReference type="AlphaFoldDB" id="A0A4Y3NAP3"/>
<protein>
    <recommendedName>
        <fullName evidence="9 10">Polyprenol-phosphate-mannose--protein mannosyltransferase</fullName>
        <ecNumber evidence="10">2.4.1.-</ecNumber>
    </recommendedName>
</protein>
<dbReference type="GO" id="GO:0004169">
    <property type="term" value="F:dolichyl-phosphate-mannose-protein mannosyltransferase activity"/>
    <property type="evidence" value="ECO:0007669"/>
    <property type="project" value="UniProtKB-UniRule"/>
</dbReference>
<evidence type="ECO:0000313" key="15">
    <source>
        <dbReference type="Proteomes" id="UP000317715"/>
    </source>
</evidence>
<feature type="region of interest" description="Disordered" evidence="11">
    <location>
        <begin position="1"/>
        <end position="52"/>
    </location>
</feature>
<proteinExistence type="inferred from homology"/>
<organism evidence="14 15">
    <name type="scientific">Paenarthrobacter aurescens</name>
    <name type="common">Arthrobacter aurescens</name>
    <dbReference type="NCBI Taxonomy" id="43663"/>
    <lineage>
        <taxon>Bacteria</taxon>
        <taxon>Bacillati</taxon>
        <taxon>Actinomycetota</taxon>
        <taxon>Actinomycetes</taxon>
        <taxon>Micrococcales</taxon>
        <taxon>Micrococcaceae</taxon>
        <taxon>Paenarthrobacter</taxon>
    </lineage>
</organism>
<feature type="transmembrane region" description="Helical" evidence="10">
    <location>
        <begin position="368"/>
        <end position="391"/>
    </location>
</feature>
<dbReference type="Proteomes" id="UP000317715">
    <property type="component" value="Unassembled WGS sequence"/>
</dbReference>
<comment type="similarity">
    <text evidence="3 10">Belongs to the glycosyltransferase 39 family.</text>
</comment>
<comment type="function">
    <text evidence="10">Protein O-mannosyltransferase that catalyzes the transfer of a single mannose residue from a polyprenol phospho-mannosyl lipidic donor to the hydroxyl group of selected serine and threonine residues in acceptor proteins.</text>
</comment>
<evidence type="ECO:0000256" key="11">
    <source>
        <dbReference type="SAM" id="MobiDB-lite"/>
    </source>
</evidence>
<feature type="transmembrane region" description="Helical" evidence="10">
    <location>
        <begin position="483"/>
        <end position="500"/>
    </location>
</feature>
<feature type="transmembrane region" description="Helical" evidence="10">
    <location>
        <begin position="231"/>
        <end position="248"/>
    </location>
</feature>
<accession>A0A4Y3NAP3</accession>
<feature type="compositionally biased region" description="Low complexity" evidence="11">
    <location>
        <begin position="7"/>
        <end position="27"/>
    </location>
</feature>
<dbReference type="EMBL" id="BJMD01000008">
    <property type="protein sequence ID" value="GEB18712.1"/>
    <property type="molecule type" value="Genomic_DNA"/>
</dbReference>
<feature type="transmembrane region" description="Helical" evidence="10">
    <location>
        <begin position="106"/>
        <end position="125"/>
    </location>
</feature>
<evidence type="ECO:0000256" key="9">
    <source>
        <dbReference type="ARBA" id="ARBA00093617"/>
    </source>
</evidence>